<dbReference type="Pfam" id="PF00557">
    <property type="entry name" value="Peptidase_M24"/>
    <property type="match status" value="1"/>
</dbReference>
<dbReference type="EMBL" id="BSDQ01000001">
    <property type="protein sequence ID" value="GLI31306.1"/>
    <property type="molecule type" value="Genomic_DNA"/>
</dbReference>
<feature type="binding site" evidence="6">
    <location>
        <position position="238"/>
    </location>
    <ligand>
        <name>substrate</name>
    </ligand>
</feature>
<dbReference type="CDD" id="cd01086">
    <property type="entry name" value="MetAP1"/>
    <property type="match status" value="1"/>
</dbReference>
<feature type="binding site" evidence="6">
    <location>
        <position position="296"/>
    </location>
    <ligand>
        <name>a divalent metal cation</name>
        <dbReference type="ChEBI" id="CHEBI:60240"/>
        <label>2</label>
        <note>catalytic</note>
    </ligand>
</feature>
<accession>A0ABQ5RJE4</accession>
<dbReference type="InterPro" id="IPR036005">
    <property type="entry name" value="Creatinase/aminopeptidase-like"/>
</dbReference>
<dbReference type="GO" id="GO:0004177">
    <property type="term" value="F:aminopeptidase activity"/>
    <property type="evidence" value="ECO:0007669"/>
    <property type="project" value="UniProtKB-KW"/>
</dbReference>
<comment type="catalytic activity">
    <reaction evidence="6 7">
        <text>Release of N-terminal amino acids, preferentially methionine, from peptides and arylamides.</text>
        <dbReference type="EC" id="3.4.11.18"/>
    </reaction>
</comment>
<dbReference type="InterPro" id="IPR002467">
    <property type="entry name" value="Pept_M24A_MAP1"/>
</dbReference>
<feature type="binding site" evidence="6">
    <location>
        <position position="140"/>
    </location>
    <ligand>
        <name>substrate</name>
    </ligand>
</feature>
<dbReference type="EC" id="3.4.11.18" evidence="6 7"/>
<feature type="domain" description="Peptidase M24" evidence="8">
    <location>
        <begin position="75"/>
        <end position="303"/>
    </location>
</feature>
<dbReference type="HAMAP" id="MF_01974">
    <property type="entry name" value="MetAP_1"/>
    <property type="match status" value="1"/>
</dbReference>
<evidence type="ECO:0000256" key="6">
    <source>
        <dbReference type="HAMAP-Rule" id="MF_01974"/>
    </source>
</evidence>
<feature type="binding site" evidence="6">
    <location>
        <position position="231"/>
    </location>
    <ligand>
        <name>a divalent metal cation</name>
        <dbReference type="ChEBI" id="CHEBI:60240"/>
        <label>2</label>
        <note>catalytic</note>
    </ligand>
</feature>
<dbReference type="PANTHER" id="PTHR43330:SF16">
    <property type="entry name" value="METHIONINE AMINOPEPTIDASE 2"/>
    <property type="match status" value="1"/>
</dbReference>
<evidence type="ECO:0000313" key="9">
    <source>
        <dbReference type="EMBL" id="GLI31306.1"/>
    </source>
</evidence>
<dbReference type="InterPro" id="IPR001714">
    <property type="entry name" value="Pept_M24_MAP"/>
</dbReference>
<keyword evidence="3 6" id="KW-0645">Protease</keyword>
<protein>
    <recommendedName>
        <fullName evidence="6 7">Methionine aminopeptidase</fullName>
        <shortName evidence="6">MAP</shortName>
        <shortName evidence="6">MetAP</shortName>
        <ecNumber evidence="6 7">3.4.11.18</ecNumber>
    </recommendedName>
    <alternativeName>
        <fullName evidence="6">Peptidase M</fullName>
    </alternativeName>
</protein>
<evidence type="ECO:0000259" key="8">
    <source>
        <dbReference type="Pfam" id="PF00557"/>
    </source>
</evidence>
<dbReference type="Gene3D" id="3.90.230.10">
    <property type="entry name" value="Creatinase/methionine aminopeptidase superfamily"/>
    <property type="match status" value="1"/>
</dbReference>
<comment type="cofactor">
    <cofactor evidence="6">
        <name>Co(2+)</name>
        <dbReference type="ChEBI" id="CHEBI:48828"/>
    </cofactor>
    <cofactor evidence="6">
        <name>Zn(2+)</name>
        <dbReference type="ChEBI" id="CHEBI:29105"/>
    </cofactor>
    <cofactor evidence="6">
        <name>Mn(2+)</name>
        <dbReference type="ChEBI" id="CHEBI:29035"/>
    </cofactor>
    <cofactor evidence="6">
        <name>Fe(2+)</name>
        <dbReference type="ChEBI" id="CHEBI:29033"/>
    </cofactor>
    <text evidence="6">Binds 2 divalent metal cations per subunit. Has a high-affinity and a low affinity metal-binding site. The true nature of the physiological cofactor is under debate. The enzyme is active with cobalt, zinc, manganese or divalent iron ions. Most likely, methionine aminopeptidases function as mononuclear Fe(2+)-metalloproteases under physiological conditions, and the catalytically relevant metal-binding site has been assigned to the histidine-containing high-affinity site.</text>
</comment>
<comment type="subunit">
    <text evidence="6">Monomer.</text>
</comment>
<feature type="binding site" evidence="6">
    <location>
        <position position="168"/>
    </location>
    <ligand>
        <name>a divalent metal cation</name>
        <dbReference type="ChEBI" id="CHEBI:60240"/>
        <label>2</label>
        <note>catalytic</note>
    </ligand>
</feature>
<keyword evidence="10" id="KW-1185">Reference proteome</keyword>
<reference evidence="9" key="1">
    <citation type="submission" date="2022-12" db="EMBL/GenBank/DDBJ databases">
        <title>Reference genome sequencing for broad-spectrum identification of bacterial and archaeal isolates by mass spectrometry.</title>
        <authorList>
            <person name="Sekiguchi Y."/>
            <person name="Tourlousse D.M."/>
        </authorList>
    </citation>
    <scope>NUCLEOTIDE SEQUENCE</scope>
    <source>
        <strain evidence="9">5-2</strain>
    </source>
</reference>
<feature type="binding site" evidence="6">
    <location>
        <position position="157"/>
    </location>
    <ligand>
        <name>a divalent metal cation</name>
        <dbReference type="ChEBI" id="CHEBI:60240"/>
        <label>1</label>
    </ligand>
</feature>
<evidence type="ECO:0000256" key="1">
    <source>
        <dbReference type="ARBA" id="ARBA00002521"/>
    </source>
</evidence>
<feature type="binding site" evidence="6">
    <location>
        <position position="168"/>
    </location>
    <ligand>
        <name>a divalent metal cation</name>
        <dbReference type="ChEBI" id="CHEBI:60240"/>
        <label>1</label>
    </ligand>
</feature>
<dbReference type="PRINTS" id="PR00599">
    <property type="entry name" value="MAPEPTIDASE"/>
</dbReference>
<keyword evidence="5 6" id="KW-0378">Hydrolase</keyword>
<dbReference type="SUPFAM" id="SSF55920">
    <property type="entry name" value="Creatinase/aminopeptidase"/>
    <property type="match status" value="1"/>
</dbReference>
<evidence type="ECO:0000256" key="3">
    <source>
        <dbReference type="ARBA" id="ARBA00022670"/>
    </source>
</evidence>
<name>A0ABQ5RJE4_9MICO</name>
<dbReference type="NCBIfam" id="TIGR00500">
    <property type="entry name" value="met_pdase_I"/>
    <property type="match status" value="1"/>
</dbReference>
<proteinExistence type="inferred from homology"/>
<gene>
    <name evidence="6 9" type="primary">map</name>
    <name evidence="9" type="ORF">BCONGLO52_21470</name>
</gene>
<organism evidence="9 10">
    <name type="scientific">Brachybacterium conglomeratum</name>
    <dbReference type="NCBI Taxonomy" id="47846"/>
    <lineage>
        <taxon>Bacteria</taxon>
        <taxon>Bacillati</taxon>
        <taxon>Actinomycetota</taxon>
        <taxon>Actinomycetes</taxon>
        <taxon>Micrococcales</taxon>
        <taxon>Dermabacteraceae</taxon>
        <taxon>Brachybacterium</taxon>
    </lineage>
</organism>
<evidence type="ECO:0000256" key="7">
    <source>
        <dbReference type="RuleBase" id="RU003653"/>
    </source>
</evidence>
<evidence type="ECO:0000256" key="5">
    <source>
        <dbReference type="ARBA" id="ARBA00022801"/>
    </source>
</evidence>
<comment type="similarity">
    <text evidence="6">Belongs to the peptidase M24A family. Methionine aminopeptidase type 1 subfamily.</text>
</comment>
<dbReference type="PANTHER" id="PTHR43330">
    <property type="entry name" value="METHIONINE AMINOPEPTIDASE"/>
    <property type="match status" value="1"/>
</dbReference>
<dbReference type="InterPro" id="IPR000994">
    <property type="entry name" value="Pept_M24"/>
</dbReference>
<feature type="binding site" evidence="6">
    <location>
        <position position="265"/>
    </location>
    <ligand>
        <name>a divalent metal cation</name>
        <dbReference type="ChEBI" id="CHEBI:60240"/>
        <label>2</label>
        <note>catalytic</note>
    </ligand>
</feature>
<evidence type="ECO:0000313" key="10">
    <source>
        <dbReference type="Proteomes" id="UP001144451"/>
    </source>
</evidence>
<comment type="function">
    <text evidence="1 6">Removes the N-terminal methionine from nascent proteins. The N-terminal methionine is often cleaved when the second residue in the primary sequence is small and uncharged (Met-Ala-, Cys, Gly, Pro, Ser, Thr, or Val). Requires deformylation of the N(alpha)-formylated initiator methionine before it can be hydrolyzed.</text>
</comment>
<evidence type="ECO:0000256" key="2">
    <source>
        <dbReference type="ARBA" id="ARBA00022438"/>
    </source>
</evidence>
<dbReference type="Proteomes" id="UP001144451">
    <property type="component" value="Unassembled WGS sequence"/>
</dbReference>
<comment type="caution">
    <text evidence="9">The sequence shown here is derived from an EMBL/GenBank/DDBJ whole genome shotgun (WGS) entry which is preliminary data.</text>
</comment>
<sequence>MPSVTSVSFAVGERLVDMTVEQDWIRPEGRALLVPGTLSPRRPVPASIERPEYVGKDEAVSDTGPFVQSADVIARVREASRVAALALQAAGEAAQPGVTTDHIDAVVHDVLLENGAYPSTLGYLGFEKSCCTSLNEVICHGIPDSTVMQSGDILNVDVTAFLHGVHGDCNATFLVGDVAPRAQELVEVAHDAMLRGIKAARPGREVNVIGRVIEKFVSRHGMESVRDYTGHGVAEGFHNGLVIPHYDSAPMFDDVIEENMTFTIEPMVTLGSQAWDQWDDGWTVVTRDGSYSAQFEHTMLITDAGPELLTVV</sequence>
<feature type="binding site" evidence="6">
    <location>
        <position position="296"/>
    </location>
    <ligand>
        <name>a divalent metal cation</name>
        <dbReference type="ChEBI" id="CHEBI:60240"/>
        <label>1</label>
    </ligand>
</feature>
<evidence type="ECO:0000256" key="4">
    <source>
        <dbReference type="ARBA" id="ARBA00022723"/>
    </source>
</evidence>
<keyword evidence="4 6" id="KW-0479">Metal-binding</keyword>
<keyword evidence="2 6" id="KW-0031">Aminopeptidase</keyword>